<feature type="compositionally biased region" description="Acidic residues" evidence="2">
    <location>
        <begin position="310"/>
        <end position="320"/>
    </location>
</feature>
<accession>A0A1N7DLK3</accession>
<name>A0A1N7DLK3_9EURY</name>
<evidence type="ECO:0000256" key="1">
    <source>
        <dbReference type="ARBA" id="ARBA00022729"/>
    </source>
</evidence>
<protein>
    <submittedName>
        <fullName evidence="5">PGF-CTERM protein</fullName>
    </submittedName>
</protein>
<proteinExistence type="predicted"/>
<dbReference type="NCBIfam" id="TIGR04126">
    <property type="entry name" value="PGF_CTERM"/>
    <property type="match status" value="1"/>
</dbReference>
<dbReference type="GO" id="GO:0005886">
    <property type="term" value="C:plasma membrane"/>
    <property type="evidence" value="ECO:0007669"/>
    <property type="project" value="UniProtKB-SubCell"/>
</dbReference>
<keyword evidence="3" id="KW-0472">Membrane</keyword>
<dbReference type="Pfam" id="PF18204">
    <property type="entry name" value="PGF-CTERM"/>
    <property type="match status" value="1"/>
</dbReference>
<dbReference type="EMBL" id="FTNO01000004">
    <property type="protein sequence ID" value="SIR76687.1"/>
    <property type="molecule type" value="Genomic_DNA"/>
</dbReference>
<dbReference type="AlphaFoldDB" id="A0A1N7DLK3"/>
<feature type="domain" description="PGF-CTERM archaeal protein-sorting signal" evidence="4">
    <location>
        <begin position="324"/>
        <end position="346"/>
    </location>
</feature>
<organism evidence="5 6">
    <name type="scientific">Haladaptatus litoreus</name>
    <dbReference type="NCBI Taxonomy" id="553468"/>
    <lineage>
        <taxon>Archaea</taxon>
        <taxon>Methanobacteriati</taxon>
        <taxon>Methanobacteriota</taxon>
        <taxon>Stenosarchaea group</taxon>
        <taxon>Halobacteria</taxon>
        <taxon>Halobacteriales</taxon>
        <taxon>Haladaptataceae</taxon>
        <taxon>Haladaptatus</taxon>
    </lineage>
</organism>
<reference evidence="6" key="1">
    <citation type="submission" date="2017-01" db="EMBL/GenBank/DDBJ databases">
        <authorList>
            <person name="Varghese N."/>
            <person name="Submissions S."/>
        </authorList>
    </citation>
    <scope>NUCLEOTIDE SEQUENCE [LARGE SCALE GENOMIC DNA]</scope>
    <source>
        <strain evidence="6">CGMCC 1.7737</strain>
    </source>
</reference>
<evidence type="ECO:0000256" key="3">
    <source>
        <dbReference type="SAM" id="Phobius"/>
    </source>
</evidence>
<keyword evidence="1" id="KW-0732">Signal</keyword>
<dbReference type="RefSeq" id="WP_076431569.1">
    <property type="nucleotide sequence ID" value="NZ_FTNO01000004.1"/>
</dbReference>
<evidence type="ECO:0000259" key="4">
    <source>
        <dbReference type="Pfam" id="PF18204"/>
    </source>
</evidence>
<feature type="region of interest" description="Disordered" evidence="2">
    <location>
        <begin position="261"/>
        <end position="326"/>
    </location>
</feature>
<gene>
    <name evidence="5" type="ORF">SAMN05421858_3727</name>
</gene>
<evidence type="ECO:0000256" key="2">
    <source>
        <dbReference type="SAM" id="MobiDB-lite"/>
    </source>
</evidence>
<dbReference type="InterPro" id="IPR026371">
    <property type="entry name" value="PGF_CTERM"/>
</dbReference>
<feature type="compositionally biased region" description="Acidic residues" evidence="2">
    <location>
        <begin position="266"/>
        <end position="287"/>
    </location>
</feature>
<keyword evidence="3" id="KW-1133">Transmembrane helix</keyword>
<dbReference type="GO" id="GO:0030115">
    <property type="term" value="C:S-layer"/>
    <property type="evidence" value="ECO:0007669"/>
    <property type="project" value="UniProtKB-SubCell"/>
</dbReference>
<sequence>MIKNKIVSIFLVGILLISAIGVGQASLPTNVENKEKKDKHPQPQKINLQVEQVTVHNWSFTVGPDDSVDRTVFVDPVTIKDKKFKVDLKKLGKSGDMSDLATMPAKKQAEAYAKKNVDTKEGETVRICIRKIHIENVNVMVKLPKQMPNSMQTSETQMSSMDSDKPGYMVTINKLSIDKWSFVVGPKKKADETIKLGEISVKDRVIHVDSSNPDEESAAVMDSIEKQVKQKMAEKGAKKGQTYRVIVQNVNIENVTFVFGNPENIDVPEDPEETTTEEDTTTSEEGDTTTTSEEGDMTTTTTSSSGSDGDNGDDGSETTNEEGMPGFGIGVALLALLGVGFLAARREQ</sequence>
<keyword evidence="6" id="KW-1185">Reference proteome</keyword>
<evidence type="ECO:0000313" key="6">
    <source>
        <dbReference type="Proteomes" id="UP000186914"/>
    </source>
</evidence>
<evidence type="ECO:0000313" key="5">
    <source>
        <dbReference type="EMBL" id="SIR76687.1"/>
    </source>
</evidence>
<feature type="transmembrane region" description="Helical" evidence="3">
    <location>
        <begin position="324"/>
        <end position="344"/>
    </location>
</feature>
<dbReference type="Proteomes" id="UP000186914">
    <property type="component" value="Unassembled WGS sequence"/>
</dbReference>
<keyword evidence="3" id="KW-0812">Transmembrane</keyword>
<feature type="compositionally biased region" description="Low complexity" evidence="2">
    <location>
        <begin position="288"/>
        <end position="308"/>
    </location>
</feature>